<organism evidence="2 3">
    <name type="scientific">Paramecium tetraurelia</name>
    <dbReference type="NCBI Taxonomy" id="5888"/>
    <lineage>
        <taxon>Eukaryota</taxon>
        <taxon>Sar</taxon>
        <taxon>Alveolata</taxon>
        <taxon>Ciliophora</taxon>
        <taxon>Intramacronucleata</taxon>
        <taxon>Oligohymenophorea</taxon>
        <taxon>Peniculida</taxon>
        <taxon>Parameciidae</taxon>
        <taxon>Paramecium</taxon>
    </lineage>
</organism>
<feature type="compositionally biased region" description="Polar residues" evidence="1">
    <location>
        <begin position="1"/>
        <end position="10"/>
    </location>
</feature>
<reference evidence="2 3" key="1">
    <citation type="journal article" date="2006" name="Nature">
        <title>Global trends of whole-genome duplications revealed by the ciliate Paramecium tetraurelia.</title>
        <authorList>
            <consortium name="Genoscope"/>
            <person name="Aury J.-M."/>
            <person name="Jaillon O."/>
            <person name="Duret L."/>
            <person name="Noel B."/>
            <person name="Jubin C."/>
            <person name="Porcel B.M."/>
            <person name="Segurens B."/>
            <person name="Daubin V."/>
            <person name="Anthouard V."/>
            <person name="Aiach N."/>
            <person name="Arnaiz O."/>
            <person name="Billaut A."/>
            <person name="Beisson J."/>
            <person name="Blanc I."/>
            <person name="Bouhouche K."/>
            <person name="Camara F."/>
            <person name="Duharcourt S."/>
            <person name="Guigo R."/>
            <person name="Gogendeau D."/>
            <person name="Katinka M."/>
            <person name="Keller A.-M."/>
            <person name="Kissmehl R."/>
            <person name="Klotz C."/>
            <person name="Koll F."/>
            <person name="Le Moue A."/>
            <person name="Lepere C."/>
            <person name="Malinsky S."/>
            <person name="Nowacki M."/>
            <person name="Nowak J.K."/>
            <person name="Plattner H."/>
            <person name="Poulain J."/>
            <person name="Ruiz F."/>
            <person name="Serrano V."/>
            <person name="Zagulski M."/>
            <person name="Dessen P."/>
            <person name="Betermier M."/>
            <person name="Weissenbach J."/>
            <person name="Scarpelli C."/>
            <person name="Schachter V."/>
            <person name="Sperling L."/>
            <person name="Meyer E."/>
            <person name="Cohen J."/>
            <person name="Wincker P."/>
        </authorList>
    </citation>
    <scope>NUCLEOTIDE SEQUENCE [LARGE SCALE GENOMIC DNA]</scope>
    <source>
        <strain evidence="2 3">Stock d4-2</strain>
    </source>
</reference>
<sequence>MNDNLGIQNNRFHKKAVQNRKRQTSADTNTIQQMQKGKKKNEYYERWLTNQKIPQQKLDSESNLDNHTPSTPKAQIPTKLEPKLIRDVMQKFDSEQYGL</sequence>
<name>A0BHN0_PARTE</name>
<feature type="compositionally biased region" description="Polar residues" evidence="1">
    <location>
        <begin position="61"/>
        <end position="73"/>
    </location>
</feature>
<dbReference type="OMA" id="TNQKIPQ"/>
<evidence type="ECO:0000256" key="1">
    <source>
        <dbReference type="SAM" id="MobiDB-lite"/>
    </source>
</evidence>
<dbReference type="HOGENOM" id="CLU_158956_0_0_1"/>
<gene>
    <name evidence="2" type="ORF">GSPATT00029083001</name>
</gene>
<dbReference type="InParanoid" id="A0BHN0"/>
<dbReference type="OrthoDB" id="285489at2759"/>
<accession>A0BHN0</accession>
<dbReference type="EMBL" id="CT867995">
    <property type="protein sequence ID" value="CAK58047.1"/>
    <property type="molecule type" value="Genomic_DNA"/>
</dbReference>
<feature type="compositionally biased region" description="Polar residues" evidence="1">
    <location>
        <begin position="25"/>
        <end position="35"/>
    </location>
</feature>
<evidence type="ECO:0000313" key="2">
    <source>
        <dbReference type="EMBL" id="CAK58047.1"/>
    </source>
</evidence>
<keyword evidence="3" id="KW-1185">Reference proteome</keyword>
<proteinExistence type="predicted"/>
<dbReference type="GeneID" id="5011229"/>
<feature type="compositionally biased region" description="Basic residues" evidence="1">
    <location>
        <begin position="11"/>
        <end position="23"/>
    </location>
</feature>
<evidence type="ECO:0000313" key="3">
    <source>
        <dbReference type="Proteomes" id="UP000000600"/>
    </source>
</evidence>
<dbReference type="KEGG" id="ptm:GSPATT00029083001"/>
<dbReference type="AlphaFoldDB" id="A0BHN0"/>
<protein>
    <submittedName>
        <fullName evidence="2">Uncharacterized protein</fullName>
    </submittedName>
</protein>
<dbReference type="Proteomes" id="UP000000600">
    <property type="component" value="Unassembled WGS sequence"/>
</dbReference>
<dbReference type="RefSeq" id="XP_001425445.1">
    <property type="nucleotide sequence ID" value="XM_001425408.1"/>
</dbReference>
<feature type="region of interest" description="Disordered" evidence="1">
    <location>
        <begin position="1"/>
        <end position="82"/>
    </location>
</feature>